<feature type="compositionally biased region" description="Polar residues" evidence="1">
    <location>
        <begin position="164"/>
        <end position="177"/>
    </location>
</feature>
<keyword evidence="3" id="KW-1185">Reference proteome</keyword>
<proteinExistence type="predicted"/>
<feature type="region of interest" description="Disordered" evidence="1">
    <location>
        <begin position="337"/>
        <end position="384"/>
    </location>
</feature>
<sequence length="486" mass="53417">MASPLAVIPPIMMSPVVPKPPKLTFADVTVPSDYPYDLAFGTPDYQDTMAVLNAFYSQDTRMIADDRQDMAEIIQNGKYLRTVSAAKSVSSHCLYRKAQKKSFALESVSWANFVILNALYGPKIPPKYIEVVKKKFGMRVVEDYSEEYFQLYPKASHYLPTSADGETSKANSTPTTNKRSRETAEDQISASVAAAENTPIQLSIAVDRPTQPCVRKRIRVGESPVSVTNAPPTLLPCGNLEASSPTEEASSTAYSFDEIFRENRSVGSNLFVRQDGPQRLVENTDTSKTLPGRRSAPQRLFDNCAVPRAPSQNALKSEAKKPNQALAWDVKHLFERMKSTNSTTSSTSADTRNEEKTPTNQSSSANSSVRSSAKDKTSSNLDEGVAKSVSDMKLLLEKDSFRLDSKIDKLQKAIDNSISENGKLVQAELKAVVQKTASNMAKHQAQIKAVVQTALDNAAKKEAENAAILEDIQTYMAAILKRLEEK</sequence>
<name>G9NNQ4_HYPAI</name>
<comment type="caution">
    <text evidence="2">The sequence shown here is derived from an EMBL/GenBank/DDBJ whole genome shotgun (WGS) entry which is preliminary data.</text>
</comment>
<dbReference type="OrthoDB" id="4898756at2759"/>
<dbReference type="Proteomes" id="UP000005426">
    <property type="component" value="Unassembled WGS sequence"/>
</dbReference>
<dbReference type="HOGENOM" id="CLU_561465_0_0_1"/>
<evidence type="ECO:0000313" key="3">
    <source>
        <dbReference type="Proteomes" id="UP000005426"/>
    </source>
</evidence>
<gene>
    <name evidence="2" type="ORF">TRIATDRAFT_306412</name>
</gene>
<feature type="region of interest" description="Disordered" evidence="1">
    <location>
        <begin position="160"/>
        <end position="189"/>
    </location>
</feature>
<feature type="compositionally biased region" description="Low complexity" evidence="1">
    <location>
        <begin position="339"/>
        <end position="350"/>
    </location>
</feature>
<feature type="region of interest" description="Disordered" evidence="1">
    <location>
        <begin position="276"/>
        <end position="322"/>
    </location>
</feature>
<reference evidence="2 3" key="1">
    <citation type="journal article" date="2011" name="Genome Biol.">
        <title>Comparative genome sequence analysis underscores mycoparasitism as the ancestral life style of Trichoderma.</title>
        <authorList>
            <person name="Kubicek C.P."/>
            <person name="Herrera-Estrella A."/>
            <person name="Seidl-Seiboth V."/>
            <person name="Martinez D.A."/>
            <person name="Druzhinina I.S."/>
            <person name="Thon M."/>
            <person name="Zeilinger S."/>
            <person name="Casas-Flores S."/>
            <person name="Horwitz B.A."/>
            <person name="Mukherjee P.K."/>
            <person name="Mukherjee M."/>
            <person name="Kredics L."/>
            <person name="Alcaraz L.D."/>
            <person name="Aerts A."/>
            <person name="Antal Z."/>
            <person name="Atanasova L."/>
            <person name="Cervantes-Badillo M.G."/>
            <person name="Challacombe J."/>
            <person name="Chertkov O."/>
            <person name="McCluskey K."/>
            <person name="Coulpier F."/>
            <person name="Deshpande N."/>
            <person name="von Doehren H."/>
            <person name="Ebbole D.J."/>
            <person name="Esquivel-Naranjo E.U."/>
            <person name="Fekete E."/>
            <person name="Flipphi M."/>
            <person name="Glaser F."/>
            <person name="Gomez-Rodriguez E.Y."/>
            <person name="Gruber S."/>
            <person name="Han C."/>
            <person name="Henrissat B."/>
            <person name="Hermosa R."/>
            <person name="Hernandez-Onate M."/>
            <person name="Karaffa L."/>
            <person name="Kosti I."/>
            <person name="Le Crom S."/>
            <person name="Lindquist E."/>
            <person name="Lucas S."/>
            <person name="Luebeck M."/>
            <person name="Luebeck P.S."/>
            <person name="Margeot A."/>
            <person name="Metz B."/>
            <person name="Misra M."/>
            <person name="Nevalainen H."/>
            <person name="Omann M."/>
            <person name="Packer N."/>
            <person name="Perrone G."/>
            <person name="Uresti-Rivera E.E."/>
            <person name="Salamov A."/>
            <person name="Schmoll M."/>
            <person name="Seiboth B."/>
            <person name="Shapiro H."/>
            <person name="Sukno S."/>
            <person name="Tamayo-Ramos J.A."/>
            <person name="Tisch D."/>
            <person name="Wiest A."/>
            <person name="Wilkinson H.H."/>
            <person name="Zhang M."/>
            <person name="Coutinho P.M."/>
            <person name="Kenerley C.M."/>
            <person name="Monte E."/>
            <person name="Baker S.E."/>
            <person name="Grigoriev I.V."/>
        </authorList>
    </citation>
    <scope>NUCLEOTIDE SEQUENCE [LARGE SCALE GENOMIC DNA]</scope>
    <source>
        <strain evidence="3">ATCC 20476 / IMI 206040</strain>
    </source>
</reference>
<accession>G9NNQ4</accession>
<feature type="compositionally biased region" description="Low complexity" evidence="1">
    <location>
        <begin position="362"/>
        <end position="371"/>
    </location>
</feature>
<dbReference type="AlphaFoldDB" id="G9NNQ4"/>
<evidence type="ECO:0000256" key="1">
    <source>
        <dbReference type="SAM" id="MobiDB-lite"/>
    </source>
</evidence>
<dbReference type="EMBL" id="ABDG02000020">
    <property type="protein sequence ID" value="EHK47695.1"/>
    <property type="molecule type" value="Genomic_DNA"/>
</dbReference>
<protein>
    <submittedName>
        <fullName evidence="2">Uncharacterized protein</fullName>
    </submittedName>
</protein>
<organism evidence="2 3">
    <name type="scientific">Hypocrea atroviridis (strain ATCC 20476 / IMI 206040)</name>
    <name type="common">Trichoderma atroviride</name>
    <dbReference type="NCBI Taxonomy" id="452589"/>
    <lineage>
        <taxon>Eukaryota</taxon>
        <taxon>Fungi</taxon>
        <taxon>Dikarya</taxon>
        <taxon>Ascomycota</taxon>
        <taxon>Pezizomycotina</taxon>
        <taxon>Sordariomycetes</taxon>
        <taxon>Hypocreomycetidae</taxon>
        <taxon>Hypocreales</taxon>
        <taxon>Hypocreaceae</taxon>
        <taxon>Trichoderma</taxon>
    </lineage>
</organism>
<evidence type="ECO:0000313" key="2">
    <source>
        <dbReference type="EMBL" id="EHK47695.1"/>
    </source>
</evidence>